<name>A0A6S4QEH4_9ACTN</name>
<gene>
    <name evidence="1" type="primary">orfRY</name>
</gene>
<dbReference type="EMBL" id="LC481990">
    <property type="protein sequence ID" value="BBK08014.1"/>
    <property type="molecule type" value="Genomic_DNA"/>
</dbReference>
<organism evidence="1">
    <name type="scientific">Streptomyces sp. TP-A0584</name>
    <dbReference type="NCBI Taxonomy" id="314563"/>
    <lineage>
        <taxon>Bacteria</taxon>
        <taxon>Bacillati</taxon>
        <taxon>Actinomycetota</taxon>
        <taxon>Actinomycetes</taxon>
        <taxon>Kitasatosporales</taxon>
        <taxon>Streptomycetaceae</taxon>
        <taxon>Streptomyces</taxon>
    </lineage>
</organism>
<protein>
    <submittedName>
        <fullName evidence="1">Uncharacterized protein</fullName>
    </submittedName>
</protein>
<proteinExistence type="predicted"/>
<dbReference type="AlphaFoldDB" id="A0A6S4QEH4"/>
<sequence length="160" mass="18350">MTTAQHEDWTRLEIRRPEDVPPATPLSWQVEKVSRHEDRLFRNRLPAHSPRQVERGDAGDALAVLALRESIRREMEWGRGNRIHEALELGATWRQVAGALDVAPHAARQLLREYADGQRELWLTCDEREERPFGFTAEQHTDVLALCELGDDETAPAVTR</sequence>
<accession>A0A6S4QEH4</accession>
<evidence type="ECO:0000313" key="1">
    <source>
        <dbReference type="EMBL" id="BBK08014.1"/>
    </source>
</evidence>
<reference evidence="1" key="1">
    <citation type="journal article" date="2020" name="Nat. Chem.">
        <title>Acyltransferase that catalyses the condensation of polyketide and peptide moieties of goadvionin hybrid lipopeptides.</title>
        <authorList>
            <person name="Kozakai R."/>
            <person name="Ono T."/>
            <person name="Hoshino S."/>
            <person name="Takahashi H."/>
            <person name="Katsuyama Y."/>
            <person name="Sugai Y."/>
            <person name="Ozaki T."/>
            <person name="Teramoto K."/>
            <person name="Teramoto K."/>
            <person name="Tanaka K."/>
            <person name="Abe I."/>
            <person name="Asamizu S."/>
            <person name="Onaka H."/>
        </authorList>
    </citation>
    <scope>NUCLEOTIDE SEQUENCE</scope>
    <source>
        <strain evidence="1">TP-A0584</strain>
    </source>
</reference>